<dbReference type="GO" id="GO:0042500">
    <property type="term" value="F:aspartic endopeptidase activity, intramembrane cleaving"/>
    <property type="evidence" value="ECO:0007669"/>
    <property type="project" value="InterPro"/>
</dbReference>
<evidence type="ECO:0000313" key="3">
    <source>
        <dbReference type="EMBL" id="ACO69734.1"/>
    </source>
</evidence>
<dbReference type="EMBL" id="CP001576">
    <property type="protein sequence ID" value="ACO69734.1"/>
    <property type="molecule type" value="Genomic_DNA"/>
</dbReference>
<evidence type="ECO:0000313" key="4">
    <source>
        <dbReference type="Proteomes" id="UP000002009"/>
    </source>
</evidence>
<dbReference type="GO" id="GO:0033619">
    <property type="term" value="P:membrane protein proteolysis"/>
    <property type="evidence" value="ECO:0007669"/>
    <property type="project" value="TreeGrafter"/>
</dbReference>
<dbReference type="RefSeq" id="XP_002508476.1">
    <property type="nucleotide sequence ID" value="XM_002508430.1"/>
</dbReference>
<dbReference type="GO" id="GO:0098553">
    <property type="term" value="C:lumenal side of endoplasmic reticulum membrane"/>
    <property type="evidence" value="ECO:0007669"/>
    <property type="project" value="TreeGrafter"/>
</dbReference>
<evidence type="ECO:0000256" key="2">
    <source>
        <dbReference type="SAM" id="Phobius"/>
    </source>
</evidence>
<dbReference type="InParanoid" id="C1FGZ1"/>
<dbReference type="AlphaFoldDB" id="C1FGZ1"/>
<proteinExistence type="predicted"/>
<evidence type="ECO:0000256" key="1">
    <source>
        <dbReference type="SAM" id="MobiDB-lite"/>
    </source>
</evidence>
<dbReference type="STRING" id="296587.C1FGZ1"/>
<name>C1FGZ1_MICCC</name>
<keyword evidence="2" id="KW-1133">Transmembrane helix</keyword>
<keyword evidence="2" id="KW-0812">Transmembrane</keyword>
<dbReference type="GO" id="GO:0006465">
    <property type="term" value="P:signal peptide processing"/>
    <property type="evidence" value="ECO:0007669"/>
    <property type="project" value="TreeGrafter"/>
</dbReference>
<feature type="transmembrane region" description="Helical" evidence="2">
    <location>
        <begin position="7"/>
        <end position="34"/>
    </location>
</feature>
<dbReference type="KEGG" id="mis:MICPUN_102676"/>
<organism evidence="3 4">
    <name type="scientific">Micromonas commoda (strain RCC299 / NOUM17 / CCMP2709)</name>
    <name type="common">Picoplanktonic green alga</name>
    <dbReference type="NCBI Taxonomy" id="296587"/>
    <lineage>
        <taxon>Eukaryota</taxon>
        <taxon>Viridiplantae</taxon>
        <taxon>Chlorophyta</taxon>
        <taxon>Mamiellophyceae</taxon>
        <taxon>Mamiellales</taxon>
        <taxon>Mamiellaceae</taxon>
        <taxon>Micromonas</taxon>
    </lineage>
</organism>
<feature type="transmembrane region" description="Helical" evidence="2">
    <location>
        <begin position="247"/>
        <end position="264"/>
    </location>
</feature>
<dbReference type="eggNOG" id="KOG2443">
    <property type="taxonomic scope" value="Eukaryota"/>
</dbReference>
<dbReference type="OrthoDB" id="29661at2759"/>
<dbReference type="PANTHER" id="PTHR12174:SF73">
    <property type="entry name" value="SIGNAL PEPTIDE PEPTIDASE DOMAIN CONTAINING PROTEIN"/>
    <property type="match status" value="1"/>
</dbReference>
<dbReference type="Pfam" id="PF04258">
    <property type="entry name" value="Peptidase_A22B"/>
    <property type="match status" value="2"/>
</dbReference>
<keyword evidence="4" id="KW-1185">Reference proteome</keyword>
<accession>C1FGZ1</accession>
<dbReference type="PANTHER" id="PTHR12174">
    <property type="entry name" value="SIGNAL PEPTIDE PEPTIDASE"/>
    <property type="match status" value="1"/>
</dbReference>
<gene>
    <name evidence="3" type="ORF">MICPUN_102676</name>
</gene>
<protein>
    <submittedName>
        <fullName evidence="3">Uncharacterized protein</fullName>
    </submittedName>
</protein>
<dbReference type="GO" id="GO:0098554">
    <property type="term" value="C:cytoplasmic side of endoplasmic reticulum membrane"/>
    <property type="evidence" value="ECO:0007669"/>
    <property type="project" value="TreeGrafter"/>
</dbReference>
<dbReference type="InterPro" id="IPR007369">
    <property type="entry name" value="Peptidase_A22B_SPP"/>
</dbReference>
<reference evidence="3 4" key="1">
    <citation type="journal article" date="2009" name="Science">
        <title>Green evolution and dynamic adaptations revealed by genomes of the marine picoeukaryotes Micromonas.</title>
        <authorList>
            <person name="Worden A.Z."/>
            <person name="Lee J.H."/>
            <person name="Mock T."/>
            <person name="Rouze P."/>
            <person name="Simmons M.P."/>
            <person name="Aerts A.L."/>
            <person name="Allen A.E."/>
            <person name="Cuvelier M.L."/>
            <person name="Derelle E."/>
            <person name="Everett M.V."/>
            <person name="Foulon E."/>
            <person name="Grimwood J."/>
            <person name="Gundlach H."/>
            <person name="Henrissat B."/>
            <person name="Napoli C."/>
            <person name="McDonald S.M."/>
            <person name="Parker M.S."/>
            <person name="Rombauts S."/>
            <person name="Salamov A."/>
            <person name="Von Dassow P."/>
            <person name="Badger J.H."/>
            <person name="Coutinho P.M."/>
            <person name="Demir E."/>
            <person name="Dubchak I."/>
            <person name="Gentemann C."/>
            <person name="Eikrem W."/>
            <person name="Gready J.E."/>
            <person name="John U."/>
            <person name="Lanier W."/>
            <person name="Lindquist E.A."/>
            <person name="Lucas S."/>
            <person name="Mayer K.F."/>
            <person name="Moreau H."/>
            <person name="Not F."/>
            <person name="Otillar R."/>
            <person name="Panaud O."/>
            <person name="Pangilinan J."/>
            <person name="Paulsen I."/>
            <person name="Piegu B."/>
            <person name="Poliakov A."/>
            <person name="Robbens S."/>
            <person name="Schmutz J."/>
            <person name="Toulza E."/>
            <person name="Wyss T."/>
            <person name="Zelensky A."/>
            <person name="Zhou K."/>
            <person name="Armbrust E.V."/>
            <person name="Bhattacharya D."/>
            <person name="Goodenough U.W."/>
            <person name="Van de Peer Y."/>
            <person name="Grigoriev I.V."/>
        </authorList>
    </citation>
    <scope>NUCLEOTIDE SEQUENCE [LARGE SCALE GENOMIC DNA]</scope>
    <source>
        <strain evidence="4">RCC299 / NOUM17</strain>
    </source>
</reference>
<sequence length="282" mass="29033">MIAADFLSLVGVGSFAAAGSLLLGLLCYDAFWVFGSGYVFGDGTADSNVMMAVATSDAFRGPFRLLFPRFDDPLNPQPVGALPFSLLGLGDVAVPGLLACLALRYDASRATDMRGRATAAAAAFMSAFDDAWAEADAAESARTGDVESRAKSLDDSVADRAARAAEEAFDGAADALGDTTSGPPSASGGDGVDAAGGRVMRLAKVQNMVVPRSMGGRAFFSATLVGYAAGLSFACYVNVVTGQGQPALVYLVPATLGAVAYTATRRGEFGRLMSYKEPEREA</sequence>
<feature type="region of interest" description="Disordered" evidence="1">
    <location>
        <begin position="173"/>
        <end position="193"/>
    </location>
</feature>
<dbReference type="GeneID" id="8247024"/>
<dbReference type="Proteomes" id="UP000002009">
    <property type="component" value="Chromosome 10"/>
</dbReference>
<feature type="transmembrane region" description="Helical" evidence="2">
    <location>
        <begin position="218"/>
        <end position="241"/>
    </location>
</feature>
<keyword evidence="2" id="KW-0472">Membrane</keyword>
<dbReference type="FunCoup" id="C1FGZ1">
    <property type="interactions" value="2014"/>
</dbReference>
<feature type="transmembrane region" description="Helical" evidence="2">
    <location>
        <begin position="81"/>
        <end position="103"/>
    </location>
</feature>